<dbReference type="GO" id="GO:0016747">
    <property type="term" value="F:acyltransferase activity, transferring groups other than amino-acyl groups"/>
    <property type="evidence" value="ECO:0007669"/>
    <property type="project" value="InterPro"/>
</dbReference>
<dbReference type="PROSITE" id="PS51186">
    <property type="entry name" value="GNAT"/>
    <property type="match status" value="1"/>
</dbReference>
<dbReference type="Pfam" id="PF13673">
    <property type="entry name" value="Acetyltransf_10"/>
    <property type="match status" value="1"/>
</dbReference>
<dbReference type="SUPFAM" id="SSF55729">
    <property type="entry name" value="Acyl-CoA N-acyltransferases (Nat)"/>
    <property type="match status" value="1"/>
</dbReference>
<dbReference type="Gene3D" id="3.40.630.30">
    <property type="match status" value="1"/>
</dbReference>
<dbReference type="EMBL" id="CP013023">
    <property type="protein sequence ID" value="ANF98736.1"/>
    <property type="molecule type" value="Genomic_DNA"/>
</dbReference>
<dbReference type="AlphaFoldDB" id="A0A172ZM69"/>
<dbReference type="Proteomes" id="UP000078148">
    <property type="component" value="Chromosome"/>
</dbReference>
<feature type="domain" description="N-acetyltransferase" evidence="3">
    <location>
        <begin position="1"/>
        <end position="144"/>
    </location>
</feature>
<dbReference type="KEGG" id="pbv:AR543_09615"/>
<keyword evidence="1 4" id="KW-0808">Transferase</keyword>
<evidence type="ECO:0000256" key="1">
    <source>
        <dbReference type="ARBA" id="ARBA00022679"/>
    </source>
</evidence>
<evidence type="ECO:0000313" key="4">
    <source>
        <dbReference type="EMBL" id="ANF98736.1"/>
    </source>
</evidence>
<sequence>MQIKQVENEYELDHCLFIRKIVFVNEQGVPLADEYDEWDNYNAGIPHIIAYDGEQPVGTARLREVDGVAKLERICVVDTHRKYGIGQMLVQQLEQMAKSHGRTRAKLHGQTQARGFYERLGYTADSEEFLEDGIPHLLMIKELN</sequence>
<dbReference type="RefSeq" id="WP_060536721.1">
    <property type="nucleotide sequence ID" value="NZ_CP013023.1"/>
</dbReference>
<organism evidence="4 5">
    <name type="scientific">Paenibacillus bovis</name>
    <dbReference type="NCBI Taxonomy" id="1616788"/>
    <lineage>
        <taxon>Bacteria</taxon>
        <taxon>Bacillati</taxon>
        <taxon>Bacillota</taxon>
        <taxon>Bacilli</taxon>
        <taxon>Bacillales</taxon>
        <taxon>Paenibacillaceae</taxon>
        <taxon>Paenibacillus</taxon>
    </lineage>
</organism>
<reference evidence="4 5" key="2">
    <citation type="journal article" date="2016" name="Int. J. Syst. Evol. Microbiol.">
        <title>Paenibacillus bovis sp. nov., isolated from raw yak (Bos grunniens) milk.</title>
        <authorList>
            <person name="Gao C."/>
            <person name="Han J."/>
            <person name="Liu Z."/>
            <person name="Xu X."/>
            <person name="Hang F."/>
            <person name="Wu Z."/>
        </authorList>
    </citation>
    <scope>NUCLEOTIDE SEQUENCE [LARGE SCALE GENOMIC DNA]</scope>
    <source>
        <strain evidence="4 5">BD3526</strain>
    </source>
</reference>
<keyword evidence="2" id="KW-0012">Acyltransferase</keyword>
<reference evidence="5" key="1">
    <citation type="submission" date="2015-10" db="EMBL/GenBank/DDBJ databases">
        <title>Genome of Paenibacillus bovis sp. nov.</title>
        <authorList>
            <person name="Wu Z."/>
            <person name="Gao C."/>
            <person name="Liu Z."/>
            <person name="Zheng H."/>
        </authorList>
    </citation>
    <scope>NUCLEOTIDE SEQUENCE [LARGE SCALE GENOMIC DNA]</scope>
    <source>
        <strain evidence="5">BD3526</strain>
    </source>
</reference>
<evidence type="ECO:0000313" key="5">
    <source>
        <dbReference type="Proteomes" id="UP000078148"/>
    </source>
</evidence>
<gene>
    <name evidence="4" type="ORF">AR543_09615</name>
</gene>
<dbReference type="STRING" id="1616788.AR543_09615"/>
<dbReference type="InterPro" id="IPR050832">
    <property type="entry name" value="Bact_Acetyltransf"/>
</dbReference>
<dbReference type="InterPro" id="IPR000182">
    <property type="entry name" value="GNAT_dom"/>
</dbReference>
<keyword evidence="5" id="KW-1185">Reference proteome</keyword>
<dbReference type="InterPro" id="IPR016181">
    <property type="entry name" value="Acyl_CoA_acyltransferase"/>
</dbReference>
<dbReference type="PANTHER" id="PTHR43877">
    <property type="entry name" value="AMINOALKYLPHOSPHONATE N-ACETYLTRANSFERASE-RELATED-RELATED"/>
    <property type="match status" value="1"/>
</dbReference>
<dbReference type="PANTHER" id="PTHR43877:SF2">
    <property type="entry name" value="AMINOALKYLPHOSPHONATE N-ACETYLTRANSFERASE-RELATED"/>
    <property type="match status" value="1"/>
</dbReference>
<protein>
    <submittedName>
        <fullName evidence="4">GNAT family N-acetyltransferase</fullName>
    </submittedName>
</protein>
<accession>A0A172ZM69</accession>
<name>A0A172ZM69_9BACL</name>
<proteinExistence type="predicted"/>
<evidence type="ECO:0000256" key="2">
    <source>
        <dbReference type="ARBA" id="ARBA00023315"/>
    </source>
</evidence>
<dbReference type="CDD" id="cd04301">
    <property type="entry name" value="NAT_SF"/>
    <property type="match status" value="1"/>
</dbReference>
<evidence type="ECO:0000259" key="3">
    <source>
        <dbReference type="PROSITE" id="PS51186"/>
    </source>
</evidence>